<comment type="caution">
    <text evidence="1">The sequence shown here is derived from an EMBL/GenBank/DDBJ whole genome shotgun (WGS) entry which is preliminary data.</text>
</comment>
<evidence type="ECO:0000313" key="2">
    <source>
        <dbReference type="Proteomes" id="UP000605259"/>
    </source>
</evidence>
<name>A0A917AVY0_9BACI</name>
<reference evidence="1" key="1">
    <citation type="journal article" date="2014" name="Int. J. Syst. Evol. Microbiol.">
        <title>Complete genome sequence of Corynebacterium casei LMG S-19264T (=DSM 44701T), isolated from a smear-ripened cheese.</title>
        <authorList>
            <consortium name="US DOE Joint Genome Institute (JGI-PGF)"/>
            <person name="Walter F."/>
            <person name="Albersmeier A."/>
            <person name="Kalinowski J."/>
            <person name="Ruckert C."/>
        </authorList>
    </citation>
    <scope>NUCLEOTIDE SEQUENCE</scope>
    <source>
        <strain evidence="1">CGMCC 1.12698</strain>
    </source>
</reference>
<keyword evidence="2" id="KW-1185">Reference proteome</keyword>
<sequence length="135" mass="15154">MKKKYWIIGIIATLLLVSGVAYGVYVYQNASIQIMIVNKTDKPIDRLEIQLSPGVTFRTLPTVNVGEEVEETVDPSDSNVKMRDKVWIAHTSKSGSEIALGYIETAYRGKLEVVIHKLEENETEVAMTKLGVKLW</sequence>
<dbReference type="Proteomes" id="UP000605259">
    <property type="component" value="Unassembled WGS sequence"/>
</dbReference>
<organism evidence="1 2">
    <name type="scientific">Priestia taiwanensis</name>
    <dbReference type="NCBI Taxonomy" id="1347902"/>
    <lineage>
        <taxon>Bacteria</taxon>
        <taxon>Bacillati</taxon>
        <taxon>Bacillota</taxon>
        <taxon>Bacilli</taxon>
        <taxon>Bacillales</taxon>
        <taxon>Bacillaceae</taxon>
        <taxon>Priestia</taxon>
    </lineage>
</organism>
<dbReference type="RefSeq" id="WP_188389480.1">
    <property type="nucleotide sequence ID" value="NZ_BMFK01000003.1"/>
</dbReference>
<gene>
    <name evidence="1" type="ORF">GCM10007140_31900</name>
</gene>
<evidence type="ECO:0000313" key="1">
    <source>
        <dbReference type="EMBL" id="GGE79963.1"/>
    </source>
</evidence>
<dbReference type="AlphaFoldDB" id="A0A917AVY0"/>
<accession>A0A917AVY0</accession>
<proteinExistence type="predicted"/>
<reference evidence="1" key="2">
    <citation type="submission" date="2020-09" db="EMBL/GenBank/DDBJ databases">
        <authorList>
            <person name="Sun Q."/>
            <person name="Zhou Y."/>
        </authorList>
    </citation>
    <scope>NUCLEOTIDE SEQUENCE</scope>
    <source>
        <strain evidence="1">CGMCC 1.12698</strain>
    </source>
</reference>
<dbReference type="EMBL" id="BMFK01000003">
    <property type="protein sequence ID" value="GGE79963.1"/>
    <property type="molecule type" value="Genomic_DNA"/>
</dbReference>
<protein>
    <submittedName>
        <fullName evidence="1">Uncharacterized protein</fullName>
    </submittedName>
</protein>